<dbReference type="Proteomes" id="UP000664857">
    <property type="component" value="Unassembled WGS sequence"/>
</dbReference>
<comment type="catalytic activity">
    <reaction evidence="4">
        <text>(6S)-5-formyl-5,6,7,8-tetrahydrofolate + ATP = (6R)-5,10-methenyltetrahydrofolate + ADP + phosphate</text>
        <dbReference type="Rhea" id="RHEA:10488"/>
        <dbReference type="ChEBI" id="CHEBI:30616"/>
        <dbReference type="ChEBI" id="CHEBI:43474"/>
        <dbReference type="ChEBI" id="CHEBI:57455"/>
        <dbReference type="ChEBI" id="CHEBI:57457"/>
        <dbReference type="ChEBI" id="CHEBI:456216"/>
        <dbReference type="EC" id="6.3.3.2"/>
    </reaction>
</comment>
<evidence type="ECO:0000256" key="1">
    <source>
        <dbReference type="ARBA" id="ARBA00010638"/>
    </source>
</evidence>
<sequence length="184" mass="21216">MKKTYRKKILASLKDMSQDSLKKQNKEDNILKQLYQSPEWQESQVIGVTLAMPIEFDTSRLIKEAIRSGKTICVPKTFGKGLMDFHFYDETIEMFQTSFGVYEPVDSQKFDKSEIDLLIVPGVGFTKEGYRIGFGGGFYDRYLADYEGETCSLVFDEQLLNEFTPDKYDLPVDTLFTYQEEGPL</sequence>
<comment type="caution">
    <text evidence="5">The sequence shown here is derived from an EMBL/GenBank/DDBJ whole genome shotgun (WGS) entry which is preliminary data.</text>
</comment>
<dbReference type="EMBL" id="JAFLVX010000020">
    <property type="protein sequence ID" value="MBO0477104.1"/>
    <property type="molecule type" value="Genomic_DNA"/>
</dbReference>
<dbReference type="Pfam" id="PF01812">
    <property type="entry name" value="5-FTHF_cyc-lig"/>
    <property type="match status" value="1"/>
</dbReference>
<dbReference type="Gene3D" id="3.40.50.10420">
    <property type="entry name" value="NagB/RpiA/CoA transferase-like"/>
    <property type="match status" value="1"/>
</dbReference>
<protein>
    <recommendedName>
        <fullName evidence="4">5-formyltetrahydrofolate cyclo-ligase</fullName>
        <ecNumber evidence="4">6.3.3.2</ecNumber>
    </recommendedName>
</protein>
<comment type="cofactor">
    <cofactor evidence="4">
        <name>Mg(2+)</name>
        <dbReference type="ChEBI" id="CHEBI:18420"/>
    </cofactor>
</comment>
<keyword evidence="4" id="KW-0479">Metal-binding</keyword>
<keyword evidence="4" id="KW-0460">Magnesium</keyword>
<evidence type="ECO:0000256" key="2">
    <source>
        <dbReference type="ARBA" id="ARBA00022741"/>
    </source>
</evidence>
<keyword evidence="2 4" id="KW-0547">Nucleotide-binding</keyword>
<dbReference type="InterPro" id="IPR024185">
    <property type="entry name" value="FTHF_cligase-like_sf"/>
</dbReference>
<proteinExistence type="inferred from homology"/>
<accession>A0ABS3HTM0</accession>
<evidence type="ECO:0000256" key="3">
    <source>
        <dbReference type="ARBA" id="ARBA00022840"/>
    </source>
</evidence>
<dbReference type="InterPro" id="IPR037171">
    <property type="entry name" value="NagB/RpiA_transferase-like"/>
</dbReference>
<keyword evidence="3 4" id="KW-0067">ATP-binding</keyword>
<dbReference type="PANTHER" id="PTHR23407:SF1">
    <property type="entry name" value="5-FORMYLTETRAHYDROFOLATE CYCLO-LIGASE"/>
    <property type="match status" value="1"/>
</dbReference>
<dbReference type="EC" id="6.3.3.2" evidence="4"/>
<reference evidence="5 6" key="1">
    <citation type="submission" date="2021-03" db="EMBL/GenBank/DDBJ databases">
        <title>Enterococcal diversity collection.</title>
        <authorList>
            <person name="Gilmore M.S."/>
            <person name="Schwartzman J."/>
            <person name="Van Tyne D."/>
            <person name="Martin M."/>
            <person name="Earl A.M."/>
            <person name="Manson A.L."/>
            <person name="Straub T."/>
            <person name="Salamzade R."/>
            <person name="Saavedra J."/>
            <person name="Lebreton F."/>
            <person name="Prichula J."/>
            <person name="Schaufler K."/>
            <person name="Gaca A."/>
            <person name="Sgardioli B."/>
            <person name="Wagenaar J."/>
            <person name="Strong T."/>
        </authorList>
    </citation>
    <scope>NUCLEOTIDE SEQUENCE [LARGE SCALE GENOMIC DNA]</scope>
    <source>
        <strain evidence="5 6">DIV0080</strain>
    </source>
</reference>
<evidence type="ECO:0000313" key="6">
    <source>
        <dbReference type="Proteomes" id="UP000664857"/>
    </source>
</evidence>
<comment type="similarity">
    <text evidence="1 4">Belongs to the 5-formyltetrahydrofolate cyclo-ligase family.</text>
</comment>
<dbReference type="NCBIfam" id="TIGR02727">
    <property type="entry name" value="MTHFS_bact"/>
    <property type="match status" value="1"/>
</dbReference>
<dbReference type="PANTHER" id="PTHR23407">
    <property type="entry name" value="ATPASE INHIBITOR/5-FORMYLTETRAHYDROFOLATE CYCLO-LIGASE"/>
    <property type="match status" value="1"/>
</dbReference>
<organism evidence="5 6">
    <name type="scientific">Candidatus Vagococcus giribetii</name>
    <dbReference type="NCBI Taxonomy" id="2230876"/>
    <lineage>
        <taxon>Bacteria</taxon>
        <taxon>Bacillati</taxon>
        <taxon>Bacillota</taxon>
        <taxon>Bacilli</taxon>
        <taxon>Lactobacillales</taxon>
        <taxon>Enterococcaceae</taxon>
        <taxon>Vagococcus</taxon>
    </lineage>
</organism>
<dbReference type="GO" id="GO:0030272">
    <property type="term" value="F:5-formyltetrahydrofolate cyclo-ligase activity"/>
    <property type="evidence" value="ECO:0007669"/>
    <property type="project" value="UniProtKB-EC"/>
</dbReference>
<dbReference type="SUPFAM" id="SSF100950">
    <property type="entry name" value="NagB/RpiA/CoA transferase-like"/>
    <property type="match status" value="1"/>
</dbReference>
<name>A0ABS3HTM0_9ENTE</name>
<dbReference type="InterPro" id="IPR002698">
    <property type="entry name" value="FTHF_cligase"/>
</dbReference>
<keyword evidence="6" id="KW-1185">Reference proteome</keyword>
<dbReference type="RefSeq" id="WP_206966772.1">
    <property type="nucleotide sequence ID" value="NZ_JAFLVX010000020.1"/>
</dbReference>
<keyword evidence="5" id="KW-0436">Ligase</keyword>
<gene>
    <name evidence="5" type="ORF">DOK76_08475</name>
</gene>
<evidence type="ECO:0000313" key="5">
    <source>
        <dbReference type="EMBL" id="MBO0477104.1"/>
    </source>
</evidence>
<dbReference type="PIRSF" id="PIRSF006806">
    <property type="entry name" value="FTHF_cligase"/>
    <property type="match status" value="1"/>
</dbReference>
<evidence type="ECO:0000256" key="4">
    <source>
        <dbReference type="RuleBase" id="RU361279"/>
    </source>
</evidence>